<feature type="compositionally biased region" description="Pro residues" evidence="1">
    <location>
        <begin position="24"/>
        <end position="38"/>
    </location>
</feature>
<evidence type="ECO:0000313" key="3">
    <source>
        <dbReference type="Proteomes" id="UP000298327"/>
    </source>
</evidence>
<evidence type="ECO:0000256" key="1">
    <source>
        <dbReference type="SAM" id="MobiDB-lite"/>
    </source>
</evidence>
<reference evidence="2 3" key="1">
    <citation type="submission" date="2019-02" db="EMBL/GenBank/DDBJ databases">
        <title>Genome sequencing of the rare red list fungi Dentipellis fragilis.</title>
        <authorList>
            <person name="Buettner E."/>
            <person name="Kellner H."/>
        </authorList>
    </citation>
    <scope>NUCLEOTIDE SEQUENCE [LARGE SCALE GENOMIC DNA]</scope>
    <source>
        <strain evidence="2 3">DSM 105465</strain>
    </source>
</reference>
<keyword evidence="3" id="KW-1185">Reference proteome</keyword>
<organism evidence="2 3">
    <name type="scientific">Dentipellis fragilis</name>
    <dbReference type="NCBI Taxonomy" id="205917"/>
    <lineage>
        <taxon>Eukaryota</taxon>
        <taxon>Fungi</taxon>
        <taxon>Dikarya</taxon>
        <taxon>Basidiomycota</taxon>
        <taxon>Agaricomycotina</taxon>
        <taxon>Agaricomycetes</taxon>
        <taxon>Russulales</taxon>
        <taxon>Hericiaceae</taxon>
        <taxon>Dentipellis</taxon>
    </lineage>
</organism>
<feature type="region of interest" description="Disordered" evidence="1">
    <location>
        <begin position="1"/>
        <end position="129"/>
    </location>
</feature>
<gene>
    <name evidence="2" type="ORF">EVG20_g9968</name>
</gene>
<comment type="caution">
    <text evidence="2">The sequence shown here is derived from an EMBL/GenBank/DDBJ whole genome shotgun (WGS) entry which is preliminary data.</text>
</comment>
<evidence type="ECO:0000313" key="2">
    <source>
        <dbReference type="EMBL" id="TFY53793.1"/>
    </source>
</evidence>
<dbReference type="Proteomes" id="UP000298327">
    <property type="component" value="Unassembled WGS sequence"/>
</dbReference>
<feature type="compositionally biased region" description="Polar residues" evidence="1">
    <location>
        <begin position="1"/>
        <end position="15"/>
    </location>
</feature>
<sequence>MAQYTSVPYNPSMQHISPHASPASRPPPYSYSPSPSPLSSPNASTTSLISRSPGSGSPMGSGTGMSPHRRPPQDVRPALAHGPPMLRPSKSVRALPASPIPHMRDRGDDCGCGYGSPSAGGEPRVVNAV</sequence>
<accession>A0A4Y9XWJ0</accession>
<protein>
    <submittedName>
        <fullName evidence="2">Uncharacterized protein</fullName>
    </submittedName>
</protein>
<name>A0A4Y9XWJ0_9AGAM</name>
<proteinExistence type="predicted"/>
<dbReference type="EMBL" id="SEOQ01001104">
    <property type="protein sequence ID" value="TFY53793.1"/>
    <property type="molecule type" value="Genomic_DNA"/>
</dbReference>
<feature type="compositionally biased region" description="Low complexity" evidence="1">
    <location>
        <begin position="39"/>
        <end position="56"/>
    </location>
</feature>
<dbReference type="AlphaFoldDB" id="A0A4Y9XWJ0"/>